<accession>A0A8H4NGM8</accession>
<gene>
    <name evidence="1" type="ORF">F53441_14307</name>
</gene>
<dbReference type="AlphaFoldDB" id="A0A8H4NGM8"/>
<name>A0A8H4NGM8_9HYPO</name>
<dbReference type="Proteomes" id="UP000605986">
    <property type="component" value="Unassembled WGS sequence"/>
</dbReference>
<evidence type="ECO:0000313" key="1">
    <source>
        <dbReference type="EMBL" id="KAF4422163.1"/>
    </source>
</evidence>
<sequence>MDLVSLPREILANISSCILSRQDIKSVRLTCRELAGIVTPILFYSICISPLIQDRDTFLSIANSPLAHHVRVIVWEELNGNLRELEQQSWHERVSGYEIPFFQQFTTNVRAVFWLDSAHPCFRLPDLQDWIEEDDELNKINQEKAIASSFLDEFQLLMTTSLLNVHTLASRPMHPQRQIKLPSMDNLASTESIKSIIHRNESSCTFNFGFTYFLIPTLKTIAASELRTKITRLIYADESTTKETMLLSLKDSDAAAFSNIQDLDLCITGQNVEPSKLRGFSTCLGSAKNLRTLKVCQEGVWESTTVPYALNILGLIPTLDRLTEVHFVDTNINGKLPTSVPFRFIGRHARTLKRVYFTSCGIKRKELEQLAAMDSLNLERFVVISGDDIDDGRHEHVGEEDILSYINQTIDINHQRSPPYPPGDGEAELHTHDAAFDIDACTTQAICETSRNWWERIGYNPIDRPAFDDDDFEYSLVRFPGLSGNDTNESSESKAPDDLDMHPFYKKEEDEHRLRVEGAPRWDWGRDKEGRVWYWQVSGPGGHATEIWRFEHNGEEAYGNDPLEFWADWYDEAEDKAEATPYGWRLHEFVESEGVGSEIPQQGACEYLEQYDAFQSPFFDFILPVSPAGLELSFVDEWMDLF</sequence>
<proteinExistence type="predicted"/>
<reference evidence="1" key="1">
    <citation type="submission" date="2020-01" db="EMBL/GenBank/DDBJ databases">
        <title>Identification and distribution of gene clusters putatively required for synthesis of sphingolipid metabolism inhibitors in phylogenetically diverse species of the filamentous fungus Fusarium.</title>
        <authorList>
            <person name="Kim H.-S."/>
            <person name="Busman M."/>
            <person name="Brown D.W."/>
            <person name="Divon H."/>
            <person name="Uhlig S."/>
            <person name="Proctor R.H."/>
        </authorList>
    </citation>
    <scope>NUCLEOTIDE SEQUENCE</scope>
    <source>
        <strain evidence="1">NRRL 53441</strain>
    </source>
</reference>
<keyword evidence="2" id="KW-1185">Reference proteome</keyword>
<protein>
    <recommendedName>
        <fullName evidence="3">F-box domain-containing protein</fullName>
    </recommendedName>
</protein>
<evidence type="ECO:0000313" key="2">
    <source>
        <dbReference type="Proteomes" id="UP000605986"/>
    </source>
</evidence>
<evidence type="ECO:0008006" key="3">
    <source>
        <dbReference type="Google" id="ProtNLM"/>
    </source>
</evidence>
<comment type="caution">
    <text evidence="1">The sequence shown here is derived from an EMBL/GenBank/DDBJ whole genome shotgun (WGS) entry which is preliminary data.</text>
</comment>
<dbReference type="OrthoDB" id="5427399at2759"/>
<organism evidence="1 2">
    <name type="scientific">Fusarium austroafricanum</name>
    <dbReference type="NCBI Taxonomy" id="2364996"/>
    <lineage>
        <taxon>Eukaryota</taxon>
        <taxon>Fungi</taxon>
        <taxon>Dikarya</taxon>
        <taxon>Ascomycota</taxon>
        <taxon>Pezizomycotina</taxon>
        <taxon>Sordariomycetes</taxon>
        <taxon>Hypocreomycetidae</taxon>
        <taxon>Hypocreales</taxon>
        <taxon>Nectriaceae</taxon>
        <taxon>Fusarium</taxon>
        <taxon>Fusarium concolor species complex</taxon>
    </lineage>
</organism>
<dbReference type="EMBL" id="JAADJG010001175">
    <property type="protein sequence ID" value="KAF4422163.1"/>
    <property type="molecule type" value="Genomic_DNA"/>
</dbReference>